<gene>
    <name evidence="3" type="ORF">DEM34_00800</name>
</gene>
<feature type="chain" id="PRO_5015508773" description="Tripartite tricarboxylate transporter substrate binding protein" evidence="2">
    <location>
        <begin position="22"/>
        <end position="315"/>
    </location>
</feature>
<name>A0A2U2N9F0_9GAMM</name>
<comment type="similarity">
    <text evidence="1">Belongs to the UPF0065 (bug) family.</text>
</comment>
<keyword evidence="4" id="KW-1185">Reference proteome</keyword>
<dbReference type="RefSeq" id="WP_109675249.1">
    <property type="nucleotide sequence ID" value="NZ_CP086615.1"/>
</dbReference>
<sequence>MKRLIATAALGAMLTAGGALAQDDWPTDDVLFVTHSSPGGGSDVLARAICRAMQDITEHSCTVENHTGGSGAVALLYMANNAETDGHTLMTVTPTQIITPLRSEGIPNYQQMTPIARLFMDPALLYVRADSPYQDAGDMMDALTENPGDITWGIGSAGSLDQLVIQQTEEAAGVDVRIVPHEGGGDAKTAVLGGHVDAALGEPAELVSQIDSGDIRVLATYTEERLDILPDVPTMMELGYDVASTKFRGVFGPPGLDDAMVERIAARLEQLYDAETFKEYYVPGALQPAFIHGDEFVEFLGRSNDRIAAFLAEQQ</sequence>
<organism evidence="3 4">
    <name type="scientific">Sediminicurvatus halobius</name>
    <dbReference type="NCBI Taxonomy" id="2182432"/>
    <lineage>
        <taxon>Bacteria</taxon>
        <taxon>Pseudomonadati</taxon>
        <taxon>Pseudomonadota</taxon>
        <taxon>Gammaproteobacteria</taxon>
        <taxon>Chromatiales</taxon>
        <taxon>Ectothiorhodospiraceae</taxon>
        <taxon>Sediminicurvatus</taxon>
    </lineage>
</organism>
<comment type="caution">
    <text evidence="3">The sequence shown here is derived from an EMBL/GenBank/DDBJ whole genome shotgun (WGS) entry which is preliminary data.</text>
</comment>
<dbReference type="SUPFAM" id="SSF53850">
    <property type="entry name" value="Periplasmic binding protein-like II"/>
    <property type="match status" value="1"/>
</dbReference>
<dbReference type="InterPro" id="IPR005064">
    <property type="entry name" value="BUG"/>
</dbReference>
<dbReference type="Gene3D" id="3.40.190.10">
    <property type="entry name" value="Periplasmic binding protein-like II"/>
    <property type="match status" value="1"/>
</dbReference>
<evidence type="ECO:0000313" key="3">
    <source>
        <dbReference type="EMBL" id="PWG65835.1"/>
    </source>
</evidence>
<dbReference type="PANTHER" id="PTHR42928">
    <property type="entry name" value="TRICARBOXYLATE-BINDING PROTEIN"/>
    <property type="match status" value="1"/>
</dbReference>
<dbReference type="OrthoDB" id="9780943at2"/>
<dbReference type="CDD" id="cd07012">
    <property type="entry name" value="PBP2_Bug_TTT"/>
    <property type="match status" value="1"/>
</dbReference>
<dbReference type="Gene3D" id="3.40.190.150">
    <property type="entry name" value="Bordetella uptake gene, domain 1"/>
    <property type="match status" value="1"/>
</dbReference>
<evidence type="ECO:0008006" key="5">
    <source>
        <dbReference type="Google" id="ProtNLM"/>
    </source>
</evidence>
<protein>
    <recommendedName>
        <fullName evidence="5">Tripartite tricarboxylate transporter substrate binding protein</fullName>
    </recommendedName>
</protein>
<dbReference type="PANTHER" id="PTHR42928:SF3">
    <property type="entry name" value="UPF0065 PROTEIN YFLP"/>
    <property type="match status" value="1"/>
</dbReference>
<evidence type="ECO:0000256" key="1">
    <source>
        <dbReference type="ARBA" id="ARBA00006987"/>
    </source>
</evidence>
<accession>A0A2U2N9F0</accession>
<dbReference type="Pfam" id="PF03401">
    <property type="entry name" value="TctC"/>
    <property type="match status" value="1"/>
</dbReference>
<proteinExistence type="inferred from homology"/>
<dbReference type="AlphaFoldDB" id="A0A2U2N9F0"/>
<reference evidence="3 4" key="1">
    <citation type="submission" date="2018-05" db="EMBL/GenBank/DDBJ databases">
        <title>Spiribacter halobius sp. nov., a moderately halophilic bacterium isolated from marine solar saltern.</title>
        <authorList>
            <person name="Zheng W.-S."/>
            <person name="Lu D.-C."/>
            <person name="Du Z.-J."/>
        </authorList>
    </citation>
    <scope>NUCLEOTIDE SEQUENCE [LARGE SCALE GENOMIC DNA]</scope>
    <source>
        <strain evidence="3 4">E85</strain>
    </source>
</reference>
<keyword evidence="2" id="KW-0732">Signal</keyword>
<evidence type="ECO:0000313" key="4">
    <source>
        <dbReference type="Proteomes" id="UP000245474"/>
    </source>
</evidence>
<feature type="signal peptide" evidence="2">
    <location>
        <begin position="1"/>
        <end position="21"/>
    </location>
</feature>
<evidence type="ECO:0000256" key="2">
    <source>
        <dbReference type="SAM" id="SignalP"/>
    </source>
</evidence>
<dbReference type="InterPro" id="IPR042100">
    <property type="entry name" value="Bug_dom1"/>
</dbReference>
<dbReference type="EMBL" id="QFFI01000001">
    <property type="protein sequence ID" value="PWG65835.1"/>
    <property type="molecule type" value="Genomic_DNA"/>
</dbReference>
<dbReference type="PIRSF" id="PIRSF017082">
    <property type="entry name" value="YflP"/>
    <property type="match status" value="1"/>
</dbReference>
<dbReference type="Proteomes" id="UP000245474">
    <property type="component" value="Unassembled WGS sequence"/>
</dbReference>